<evidence type="ECO:0000256" key="4">
    <source>
        <dbReference type="ARBA" id="ARBA00022679"/>
    </source>
</evidence>
<dbReference type="PANTHER" id="PTHR30474:SF2">
    <property type="entry name" value="PEPTIDOGLYCAN GLYCOSYLTRANSFERASE FTSW-RELATED"/>
    <property type="match status" value="1"/>
</dbReference>
<dbReference type="PATRIC" id="fig|161896.4.peg.1531"/>
<evidence type="ECO:0000256" key="6">
    <source>
        <dbReference type="ARBA" id="ARBA00022960"/>
    </source>
</evidence>
<accession>A0A0F6QYY2</accession>
<keyword evidence="5 19" id="KW-0812">Transmembrane</keyword>
<dbReference type="GO" id="GO:0032153">
    <property type="term" value="C:cell division site"/>
    <property type="evidence" value="ECO:0007669"/>
    <property type="project" value="TreeGrafter"/>
</dbReference>
<dbReference type="GO" id="GO:0015648">
    <property type="term" value="F:lipid-linked peptidoglycan transporter activity"/>
    <property type="evidence" value="ECO:0007669"/>
    <property type="project" value="TreeGrafter"/>
</dbReference>
<comment type="pathway">
    <text evidence="2">Cell wall biogenesis; peptidoglycan biosynthesis.</text>
</comment>
<comment type="subcellular location">
    <subcellularLocation>
        <location evidence="1">Membrane</location>
        <topology evidence="1">Multi-pass membrane protein</topology>
    </subcellularLocation>
</comment>
<dbReference type="Proteomes" id="UP000033566">
    <property type="component" value="Chromosome"/>
</dbReference>
<dbReference type="InterPro" id="IPR018365">
    <property type="entry name" value="Cell_cycle_FtsW-rel_CS"/>
</dbReference>
<dbReference type="Pfam" id="PF01098">
    <property type="entry name" value="FTSW_RODA_SPOVE"/>
    <property type="match status" value="1"/>
</dbReference>
<keyword evidence="6" id="KW-0133">Cell shape</keyword>
<dbReference type="InterPro" id="IPR001182">
    <property type="entry name" value="FtsW/RodA"/>
</dbReference>
<feature type="transmembrane region" description="Helical" evidence="19">
    <location>
        <begin position="136"/>
        <end position="155"/>
    </location>
</feature>
<dbReference type="HOGENOM" id="CLU_029243_0_0_11"/>
<evidence type="ECO:0000256" key="5">
    <source>
        <dbReference type="ARBA" id="ARBA00022692"/>
    </source>
</evidence>
<dbReference type="KEGG" id="ccj:UL81_07815"/>
<evidence type="ECO:0000313" key="21">
    <source>
        <dbReference type="Proteomes" id="UP000033566"/>
    </source>
</evidence>
<comment type="function">
    <text evidence="17">Peptidoglycan polymerase that is essential for cell division.</text>
</comment>
<evidence type="ECO:0000256" key="1">
    <source>
        <dbReference type="ARBA" id="ARBA00004141"/>
    </source>
</evidence>
<feature type="transmembrane region" description="Helical" evidence="19">
    <location>
        <begin position="32"/>
        <end position="56"/>
    </location>
</feature>
<gene>
    <name evidence="20" type="primary">ftsW</name>
    <name evidence="20" type="ORF">UL81_07815</name>
</gene>
<comment type="similarity">
    <text evidence="12">Belongs to the SEDS family. FtsW subfamily.</text>
</comment>
<evidence type="ECO:0000313" key="20">
    <source>
        <dbReference type="EMBL" id="AKE39518.1"/>
    </source>
</evidence>
<keyword evidence="9 19" id="KW-0472">Membrane</keyword>
<keyword evidence="21" id="KW-1185">Reference proteome</keyword>
<evidence type="ECO:0000256" key="18">
    <source>
        <dbReference type="SAM" id="MobiDB-lite"/>
    </source>
</evidence>
<feature type="transmembrane region" description="Helical" evidence="19">
    <location>
        <begin position="367"/>
        <end position="389"/>
    </location>
</feature>
<dbReference type="GO" id="GO:0051301">
    <property type="term" value="P:cell division"/>
    <property type="evidence" value="ECO:0007669"/>
    <property type="project" value="UniProtKB-KW"/>
</dbReference>
<evidence type="ECO:0000256" key="12">
    <source>
        <dbReference type="ARBA" id="ARBA00038053"/>
    </source>
</evidence>
<dbReference type="GO" id="GO:0005886">
    <property type="term" value="C:plasma membrane"/>
    <property type="evidence" value="ECO:0007669"/>
    <property type="project" value="TreeGrafter"/>
</dbReference>
<keyword evidence="20" id="KW-0132">Cell division</keyword>
<evidence type="ECO:0000256" key="7">
    <source>
        <dbReference type="ARBA" id="ARBA00022984"/>
    </source>
</evidence>
<dbReference type="GO" id="GO:0008955">
    <property type="term" value="F:peptidoglycan glycosyltransferase activity"/>
    <property type="evidence" value="ECO:0007669"/>
    <property type="project" value="UniProtKB-EC"/>
</dbReference>
<evidence type="ECO:0000256" key="19">
    <source>
        <dbReference type="SAM" id="Phobius"/>
    </source>
</evidence>
<dbReference type="EC" id="2.4.99.28" evidence="15"/>
<dbReference type="STRING" id="161896.UL81_07815"/>
<feature type="transmembrane region" description="Helical" evidence="19">
    <location>
        <begin position="190"/>
        <end position="207"/>
    </location>
</feature>
<evidence type="ECO:0000256" key="15">
    <source>
        <dbReference type="ARBA" id="ARBA00044770"/>
    </source>
</evidence>
<keyword evidence="7" id="KW-0573">Peptidoglycan synthesis</keyword>
<dbReference type="PANTHER" id="PTHR30474">
    <property type="entry name" value="CELL CYCLE PROTEIN"/>
    <property type="match status" value="1"/>
</dbReference>
<evidence type="ECO:0000256" key="13">
    <source>
        <dbReference type="ARBA" id="ARBA00041185"/>
    </source>
</evidence>
<dbReference type="RefSeq" id="WP_081961400.1">
    <property type="nucleotide sequence ID" value="NZ_CP011311.1"/>
</dbReference>
<evidence type="ECO:0000256" key="9">
    <source>
        <dbReference type="ARBA" id="ARBA00023136"/>
    </source>
</evidence>
<sequence length="529" mass="56426">MTATKPSSDKKKNSSVRENLKTIRGIAGLDYFALRTIIFSLIGIGVVMAFSASMATSLTETGGVWQEAIRQCIMVGAGLFLFWVMLKISPHSLRKLVPWLLLASVILLILVLIPGIGAGRDEVGSQSWILIGPLSIQPSELARVSVGLYGATALADKQHKSFRISDPFMMYSLVAGAMFLLIVAQGDLGMAMSFALVVVITLIFAGVNWRVPAVVAVLAALGLVAVFVGGGFRSHRFHTYFDALRGNIEDTQGTGFQAYQGFLSLADGGATGVGLGQSRAKWFYLPEAKNDFVFAIVGEELGLWGGALVILLFAALGYFGLRTARNAQNQFQALLAATLSFGVVTQAFFNIGYVVGLLPVTGIQLPMISAGGTAAIITIASMGILCNVARHEPENISAMQNYGRPFMDRILGIGEPTATAAPKQTGKHSAPAGARTATRSGQNRGYDRERRFGQPVTGRRPVTERNAATESRGERTSSRRSSAAGAGRGESRDPSRRAGGPRRAPRPDYRAGGRSGSGAARSQRRRGER</sequence>
<protein>
    <recommendedName>
        <fullName evidence="13">Probable peptidoglycan glycosyltransferase FtsW</fullName>
        <ecNumber evidence="15">2.4.99.28</ecNumber>
    </recommendedName>
    <alternativeName>
        <fullName evidence="14">Cell division protein FtsW</fullName>
    </alternativeName>
    <alternativeName>
        <fullName evidence="11">Cell wall polymerase</fullName>
    </alternativeName>
    <alternativeName>
        <fullName evidence="10">Peptidoglycan polymerase</fullName>
    </alternativeName>
</protein>
<feature type="transmembrane region" description="Helical" evidence="19">
    <location>
        <begin position="333"/>
        <end position="355"/>
    </location>
</feature>
<feature type="region of interest" description="Disordered" evidence="18">
    <location>
        <begin position="418"/>
        <end position="529"/>
    </location>
</feature>
<feature type="transmembrane region" description="Helical" evidence="19">
    <location>
        <begin position="301"/>
        <end position="321"/>
    </location>
</feature>
<evidence type="ECO:0000256" key="2">
    <source>
        <dbReference type="ARBA" id="ARBA00004752"/>
    </source>
</evidence>
<dbReference type="OrthoDB" id="9768187at2"/>
<keyword evidence="3" id="KW-0328">Glycosyltransferase</keyword>
<evidence type="ECO:0000256" key="3">
    <source>
        <dbReference type="ARBA" id="ARBA00022676"/>
    </source>
</evidence>
<dbReference type="PROSITE" id="PS00428">
    <property type="entry name" value="FTSW_RODA_SPOVE"/>
    <property type="match status" value="1"/>
</dbReference>
<dbReference type="UniPathway" id="UPA00219"/>
<dbReference type="GO" id="GO:0008360">
    <property type="term" value="P:regulation of cell shape"/>
    <property type="evidence" value="ECO:0007669"/>
    <property type="project" value="UniProtKB-KW"/>
</dbReference>
<name>A0A0F6QYY2_9CORY</name>
<organism evidence="20 21">
    <name type="scientific">Corynebacterium camporealensis</name>
    <dbReference type="NCBI Taxonomy" id="161896"/>
    <lineage>
        <taxon>Bacteria</taxon>
        <taxon>Bacillati</taxon>
        <taxon>Actinomycetota</taxon>
        <taxon>Actinomycetes</taxon>
        <taxon>Mycobacteriales</taxon>
        <taxon>Corynebacteriaceae</taxon>
        <taxon>Corynebacterium</taxon>
    </lineage>
</organism>
<dbReference type="AlphaFoldDB" id="A0A0F6QYY2"/>
<evidence type="ECO:0000256" key="8">
    <source>
        <dbReference type="ARBA" id="ARBA00022989"/>
    </source>
</evidence>
<evidence type="ECO:0000256" key="11">
    <source>
        <dbReference type="ARBA" id="ARBA00033270"/>
    </source>
</evidence>
<dbReference type="EMBL" id="CP011311">
    <property type="protein sequence ID" value="AKE39518.1"/>
    <property type="molecule type" value="Genomic_DNA"/>
</dbReference>
<keyword evidence="8 19" id="KW-1133">Transmembrane helix</keyword>
<proteinExistence type="inferred from homology"/>
<evidence type="ECO:0000256" key="14">
    <source>
        <dbReference type="ARBA" id="ARBA00041418"/>
    </source>
</evidence>
<dbReference type="GO" id="GO:0009252">
    <property type="term" value="P:peptidoglycan biosynthetic process"/>
    <property type="evidence" value="ECO:0007669"/>
    <property type="project" value="UniProtKB-UniPathway"/>
</dbReference>
<feature type="transmembrane region" description="Helical" evidence="19">
    <location>
        <begin position="214"/>
        <end position="232"/>
    </location>
</feature>
<keyword evidence="4" id="KW-0808">Transferase</keyword>
<keyword evidence="20" id="KW-0131">Cell cycle</keyword>
<reference evidence="20 21" key="1">
    <citation type="journal article" date="2015" name="Genome Announc.">
        <title>Complete Genome Sequence of Corynebacterium camporealensis DSM 44610, Isolated from the Milk of a Manchega Sheep with Subclinical Mastitis.</title>
        <authorList>
            <person name="Ruckert C."/>
            <person name="Albersmeier A."/>
            <person name="Winkler A."/>
            <person name="Tauch A."/>
        </authorList>
    </citation>
    <scope>NUCLEOTIDE SEQUENCE [LARGE SCALE GENOMIC DNA]</scope>
    <source>
        <strain evidence="20 21">DSM 44610</strain>
    </source>
</reference>
<evidence type="ECO:0000256" key="17">
    <source>
        <dbReference type="ARBA" id="ARBA00049966"/>
    </source>
</evidence>
<feature type="transmembrane region" description="Helical" evidence="19">
    <location>
        <begin position="68"/>
        <end position="86"/>
    </location>
</feature>
<comment type="catalytic activity">
    <reaction evidence="16">
        <text>[GlcNAc-(1-&gt;4)-Mur2Ac(oyl-L-Ala-gamma-D-Glu-L-Lys-D-Ala-D-Ala)](n)-di-trans,octa-cis-undecaprenyl diphosphate + beta-D-GlcNAc-(1-&gt;4)-Mur2Ac(oyl-L-Ala-gamma-D-Glu-L-Lys-D-Ala-D-Ala)-di-trans,octa-cis-undecaprenyl diphosphate = [GlcNAc-(1-&gt;4)-Mur2Ac(oyl-L-Ala-gamma-D-Glu-L-Lys-D-Ala-D-Ala)](n+1)-di-trans,octa-cis-undecaprenyl diphosphate + di-trans,octa-cis-undecaprenyl diphosphate + H(+)</text>
        <dbReference type="Rhea" id="RHEA:23708"/>
        <dbReference type="Rhea" id="RHEA-COMP:9602"/>
        <dbReference type="Rhea" id="RHEA-COMP:9603"/>
        <dbReference type="ChEBI" id="CHEBI:15378"/>
        <dbReference type="ChEBI" id="CHEBI:58405"/>
        <dbReference type="ChEBI" id="CHEBI:60033"/>
        <dbReference type="ChEBI" id="CHEBI:78435"/>
        <dbReference type="EC" id="2.4.99.28"/>
    </reaction>
</comment>
<feature type="transmembrane region" description="Helical" evidence="19">
    <location>
        <begin position="167"/>
        <end position="184"/>
    </location>
</feature>
<feature type="transmembrane region" description="Helical" evidence="19">
    <location>
        <begin position="98"/>
        <end position="116"/>
    </location>
</feature>
<evidence type="ECO:0000256" key="16">
    <source>
        <dbReference type="ARBA" id="ARBA00049902"/>
    </source>
</evidence>
<evidence type="ECO:0000256" key="10">
    <source>
        <dbReference type="ARBA" id="ARBA00032370"/>
    </source>
</evidence>